<proteinExistence type="predicted"/>
<keyword evidence="2" id="KW-1185">Reference proteome</keyword>
<reference evidence="1 2" key="1">
    <citation type="submission" date="2020-06" db="EMBL/GenBank/DDBJ databases">
        <title>Interaction of electrochemicaly active bacteria, Geobacter bremensis R4 on different carbon anode.</title>
        <authorList>
            <person name="Meng L."/>
            <person name="Yoshida N."/>
        </authorList>
    </citation>
    <scope>NUCLEOTIDE SEQUENCE [LARGE SCALE GENOMIC DNA]</scope>
    <source>
        <strain evidence="1 2">R4</strain>
    </source>
</reference>
<dbReference type="Proteomes" id="UP000515472">
    <property type="component" value="Chromosome"/>
</dbReference>
<dbReference type="EMBL" id="AP023213">
    <property type="protein sequence ID" value="BCO11433.1"/>
    <property type="molecule type" value="Genomic_DNA"/>
</dbReference>
<protein>
    <submittedName>
        <fullName evidence="1">Uncharacterized protein</fullName>
    </submittedName>
</protein>
<gene>
    <name evidence="1" type="ORF">GEOBRER4_n2502</name>
</gene>
<sequence>MPMFMHKGGLEEELCVKKTDSVGLGAKAKLYQSAGSFN</sequence>
<organism evidence="1 2">
    <name type="scientific">Citrifermentans bremense</name>
    <dbReference type="NCBI Taxonomy" id="60035"/>
    <lineage>
        <taxon>Bacteria</taxon>
        <taxon>Pseudomonadati</taxon>
        <taxon>Thermodesulfobacteriota</taxon>
        <taxon>Desulfuromonadia</taxon>
        <taxon>Geobacterales</taxon>
        <taxon>Geobacteraceae</taxon>
        <taxon>Citrifermentans</taxon>
    </lineage>
</organism>
<accession>A0A7R7FSB8</accession>
<evidence type="ECO:0000313" key="2">
    <source>
        <dbReference type="Proteomes" id="UP000515472"/>
    </source>
</evidence>
<evidence type="ECO:0000313" key="1">
    <source>
        <dbReference type="EMBL" id="BCO11433.1"/>
    </source>
</evidence>
<name>A0A7R7FSB8_9BACT</name>
<dbReference type="AlphaFoldDB" id="A0A7R7FSB8"/>